<dbReference type="AlphaFoldDB" id="A0A0B6ZLS6"/>
<feature type="non-terminal residue" evidence="1">
    <location>
        <position position="168"/>
    </location>
</feature>
<gene>
    <name evidence="1" type="primary">ORF69956</name>
</gene>
<accession>A0A0B6ZLS6</accession>
<proteinExistence type="predicted"/>
<evidence type="ECO:0000313" key="1">
    <source>
        <dbReference type="EMBL" id="CEK69357.1"/>
    </source>
</evidence>
<dbReference type="Pfam" id="PF21030">
    <property type="entry name" value="WDR93"/>
    <property type="match status" value="1"/>
</dbReference>
<reference evidence="1" key="1">
    <citation type="submission" date="2014-12" db="EMBL/GenBank/DDBJ databases">
        <title>Insight into the proteome of Arion vulgaris.</title>
        <authorList>
            <person name="Aradska J."/>
            <person name="Bulat T."/>
            <person name="Smidak R."/>
            <person name="Sarate P."/>
            <person name="Gangsoo J."/>
            <person name="Sialana F."/>
            <person name="Bilban M."/>
            <person name="Lubec G."/>
        </authorList>
    </citation>
    <scope>NUCLEOTIDE SEQUENCE</scope>
    <source>
        <tissue evidence="1">Skin</tissue>
    </source>
</reference>
<protein>
    <submittedName>
        <fullName evidence="1">Uncharacterized protein</fullName>
    </submittedName>
</protein>
<name>A0A0B6ZLS6_9EUPU</name>
<dbReference type="InterPro" id="IPR049547">
    <property type="entry name" value="WDR93_beta-prop"/>
</dbReference>
<dbReference type="EMBL" id="HACG01022492">
    <property type="protein sequence ID" value="CEK69357.1"/>
    <property type="molecule type" value="Transcribed_RNA"/>
</dbReference>
<organism evidence="1">
    <name type="scientific">Arion vulgaris</name>
    <dbReference type="NCBI Taxonomy" id="1028688"/>
    <lineage>
        <taxon>Eukaryota</taxon>
        <taxon>Metazoa</taxon>
        <taxon>Spiralia</taxon>
        <taxon>Lophotrochozoa</taxon>
        <taxon>Mollusca</taxon>
        <taxon>Gastropoda</taxon>
        <taxon>Heterobranchia</taxon>
        <taxon>Euthyneura</taxon>
        <taxon>Panpulmonata</taxon>
        <taxon>Eupulmonata</taxon>
        <taxon>Stylommatophora</taxon>
        <taxon>Helicina</taxon>
        <taxon>Arionoidea</taxon>
        <taxon>Arionidae</taxon>
        <taxon>Arion</taxon>
    </lineage>
</organism>
<sequence length="168" mass="18404">EIYSFPVESWLQDFESIGAALRETNKSHQELAEDSESKVIELSTGKSNNLSGNLESGEKLDIKFSYPSAILKIKPPPEPRLTANASSNTALGKQKSETGDIIGLGLNHVLSVAHLDSLNAMFRYRHEDKIQYLPVDKEEKTVSATFHFVNAGMMGISSPDLNVADTVP</sequence>
<feature type="non-terminal residue" evidence="1">
    <location>
        <position position="1"/>
    </location>
</feature>